<keyword evidence="4" id="KW-1185">Reference proteome</keyword>
<dbReference type="PATRIC" id="fig|1324352.5.peg.1746"/>
<sequence length="191" mass="21260">MKKYTVPRLLLVVLIMLTGLSLFSCNSDSPEIPPVKLEDIKGNYKARLITIQGNFRTEKIIGFTVKKDTIAFEDFPVSEIVKSVIKDPAKAEAAIKAMGKVKYDLQYNATVNAGNNVLELTFTPKIMELQIPVDGTNKKAMVLLNAKQKGFYVGMDQSLRFAFSADKITVDGLEISPYDAINYNLPFCIKN</sequence>
<dbReference type="InterPro" id="IPR032293">
    <property type="entry name" value="DUF4840"/>
</dbReference>
<dbReference type="Pfam" id="PF16128">
    <property type="entry name" value="DUF4840"/>
    <property type="match status" value="1"/>
</dbReference>
<dbReference type="AlphaFoldDB" id="A0A0G3MA85"/>
<evidence type="ECO:0000313" key="4">
    <source>
        <dbReference type="Proteomes" id="UP000501570"/>
    </source>
</evidence>
<protein>
    <submittedName>
        <fullName evidence="2">DUF4840 domain-containing protein</fullName>
    </submittedName>
</protein>
<evidence type="ECO:0000313" key="1">
    <source>
        <dbReference type="EMBL" id="AKK74858.1"/>
    </source>
</evidence>
<dbReference type="EMBL" id="CP009928">
    <property type="protein sequence ID" value="AKK74858.1"/>
    <property type="molecule type" value="Genomic_DNA"/>
</dbReference>
<dbReference type="STRING" id="1324352.OK18_08315"/>
<accession>A0A0G3MA85</accession>
<dbReference type="RefSeq" id="WP_053329328.1">
    <property type="nucleotide sequence ID" value="NZ_CP009928.1"/>
</dbReference>
<dbReference type="EMBL" id="CP050995">
    <property type="protein sequence ID" value="QIY91637.1"/>
    <property type="molecule type" value="Genomic_DNA"/>
</dbReference>
<dbReference type="KEGG" id="cgn:OK18_08315"/>
<dbReference type="PROSITE" id="PS51257">
    <property type="entry name" value="PROKAR_LIPOPROTEIN"/>
    <property type="match status" value="1"/>
</dbReference>
<evidence type="ECO:0000313" key="3">
    <source>
        <dbReference type="Proteomes" id="UP000035213"/>
    </source>
</evidence>
<dbReference type="Proteomes" id="UP000035213">
    <property type="component" value="Chromosome"/>
</dbReference>
<reference evidence="1 3" key="1">
    <citation type="submission" date="2014-11" db="EMBL/GenBank/DDBJ databases">
        <authorList>
            <person name="Park G.-S."/>
            <person name="Hong S.-J."/>
            <person name="Jung B.K."/>
            <person name="Khan A.R."/>
            <person name="Kwak Y."/>
            <person name="Shin J.-H."/>
        </authorList>
    </citation>
    <scope>NUCLEOTIDE SEQUENCE [LARGE SCALE GENOMIC DNA]</scope>
    <source>
        <strain evidence="1 3">DSM 27622</strain>
    </source>
</reference>
<evidence type="ECO:0000313" key="2">
    <source>
        <dbReference type="EMBL" id="QIY91637.1"/>
    </source>
</evidence>
<reference evidence="2 4" key="2">
    <citation type="submission" date="2019-09" db="EMBL/GenBank/DDBJ databases">
        <title>FDA dAtabase for Regulatory Grade micrObial Sequences (FDA-ARGOS): Supporting development and validation of Infectious Disease Dx tests.</title>
        <authorList>
            <person name="Sciortino C."/>
            <person name="Tallon L."/>
            <person name="Sadzewicz L."/>
            <person name="Vavikolanu K."/>
            <person name="Mehta A."/>
            <person name="Aluvathingal J."/>
            <person name="Nadendla S."/>
            <person name="Nandy P."/>
            <person name="Geyer C."/>
            <person name="Yan Y."/>
            <person name="Sichtig H."/>
        </authorList>
    </citation>
    <scope>NUCLEOTIDE SEQUENCE [LARGE SCALE GENOMIC DNA]</scope>
    <source>
        <strain evidence="2 4">FDAARGOS_636</strain>
    </source>
</reference>
<dbReference type="Proteomes" id="UP000501570">
    <property type="component" value="Chromosome"/>
</dbReference>
<dbReference type="OrthoDB" id="1266755at2"/>
<gene>
    <name evidence="2" type="ORF">FOB44_13690</name>
    <name evidence="1" type="ORF">OK18_08315</name>
</gene>
<proteinExistence type="predicted"/>
<organism evidence="1 3">
    <name type="scientific">Chryseobacterium gallinarum</name>
    <dbReference type="NCBI Taxonomy" id="1324352"/>
    <lineage>
        <taxon>Bacteria</taxon>
        <taxon>Pseudomonadati</taxon>
        <taxon>Bacteroidota</taxon>
        <taxon>Flavobacteriia</taxon>
        <taxon>Flavobacteriales</taxon>
        <taxon>Weeksellaceae</taxon>
        <taxon>Chryseobacterium group</taxon>
        <taxon>Chryseobacterium</taxon>
    </lineage>
</organism>
<name>A0A0G3MA85_CHRGL</name>